<feature type="signal peptide" evidence="2">
    <location>
        <begin position="1"/>
        <end position="19"/>
    </location>
</feature>
<accession>A0A1L3STK3</accession>
<dbReference type="Proteomes" id="UP000182840">
    <property type="component" value="Chromosome"/>
</dbReference>
<evidence type="ECO:0000256" key="1">
    <source>
        <dbReference type="SAM" id="MobiDB-lite"/>
    </source>
</evidence>
<feature type="chain" id="PRO_5013244827" description="Lipoprotein" evidence="2">
    <location>
        <begin position="20"/>
        <end position="212"/>
    </location>
</feature>
<name>A0A1L3STK3_9HYPH</name>
<evidence type="ECO:0000256" key="2">
    <source>
        <dbReference type="SAM" id="SignalP"/>
    </source>
</evidence>
<feature type="region of interest" description="Disordered" evidence="1">
    <location>
        <begin position="116"/>
        <end position="153"/>
    </location>
</feature>
<gene>
    <name evidence="3" type="ORF">BSQ44_15990</name>
</gene>
<dbReference type="OrthoDB" id="8238109at2"/>
<dbReference type="EMBL" id="CP018171">
    <property type="protein sequence ID" value="APH72691.1"/>
    <property type="molecule type" value="Genomic_DNA"/>
</dbReference>
<evidence type="ECO:0000313" key="4">
    <source>
        <dbReference type="Proteomes" id="UP000182840"/>
    </source>
</evidence>
<protein>
    <recommendedName>
        <fullName evidence="5">Lipoprotein</fullName>
    </recommendedName>
</protein>
<feature type="compositionally biased region" description="Low complexity" evidence="1">
    <location>
        <begin position="129"/>
        <end position="138"/>
    </location>
</feature>
<dbReference type="RefSeq" id="WP_072605922.1">
    <property type="nucleotide sequence ID" value="NZ_CP018171.1"/>
</dbReference>
<organism evidence="3 4">
    <name type="scientific">Aquibium oceanicum</name>
    <dbReference type="NCBI Taxonomy" id="1670800"/>
    <lineage>
        <taxon>Bacteria</taxon>
        <taxon>Pseudomonadati</taxon>
        <taxon>Pseudomonadota</taxon>
        <taxon>Alphaproteobacteria</taxon>
        <taxon>Hyphomicrobiales</taxon>
        <taxon>Phyllobacteriaceae</taxon>
        <taxon>Aquibium</taxon>
    </lineage>
</organism>
<evidence type="ECO:0000313" key="3">
    <source>
        <dbReference type="EMBL" id="APH72691.1"/>
    </source>
</evidence>
<evidence type="ECO:0008006" key="5">
    <source>
        <dbReference type="Google" id="ProtNLM"/>
    </source>
</evidence>
<dbReference type="AlphaFoldDB" id="A0A1L3STK3"/>
<keyword evidence="4" id="KW-1185">Reference proteome</keyword>
<dbReference type="PROSITE" id="PS51257">
    <property type="entry name" value="PROKAR_LIPOPROTEIN"/>
    <property type="match status" value="1"/>
</dbReference>
<keyword evidence="2" id="KW-0732">Signal</keyword>
<reference evidence="4" key="1">
    <citation type="submission" date="2016-11" db="EMBL/GenBank/DDBJ databases">
        <title>Mesorhizobium oceanicum sp. nov., isolated from deep seawater in South China Sea.</title>
        <authorList>
            <person name="Fu G.-Y."/>
        </authorList>
    </citation>
    <scope>NUCLEOTIDE SEQUENCE [LARGE SCALE GENOMIC DNA]</scope>
    <source>
        <strain evidence="4">B7</strain>
    </source>
</reference>
<sequence length="212" mass="22083">MKTQATGLAIVLVMAAAVAGCVTTEQASEAVQSRWVGQGADAFFQRYGAPVSEYPLSNGDVLYTWRGGETTKYIAATYAAPTMPAMPSTTFGGSGFGPTPAAPPTTQPLYSREKVRTETQVENPSPGITRTTTTTTTRSASIGIGSFGSNAPAQPVAGGRPMLTPARTEQLFCEVQLTVDNGNMIKALRISRDTAAAGIGLSRCAEVLEVKG</sequence>
<proteinExistence type="predicted"/>
<dbReference type="KEGG" id="meso:BSQ44_15990"/>